<evidence type="ECO:0000259" key="1">
    <source>
        <dbReference type="Pfam" id="PF00578"/>
    </source>
</evidence>
<feature type="domain" description="Alkyl hydroperoxide reductase subunit C/ Thiol specific antioxidant" evidence="1">
    <location>
        <begin position="61"/>
        <end position="178"/>
    </location>
</feature>
<proteinExistence type="predicted"/>
<accession>A0A495IUI8</accession>
<dbReference type="InterPro" id="IPR000866">
    <property type="entry name" value="AhpC/TSA"/>
</dbReference>
<dbReference type="AlphaFoldDB" id="A0A495IUI8"/>
<organism evidence="2 3">
    <name type="scientific">Mucilaginibacter gracilis</name>
    <dbReference type="NCBI Taxonomy" id="423350"/>
    <lineage>
        <taxon>Bacteria</taxon>
        <taxon>Pseudomonadati</taxon>
        <taxon>Bacteroidota</taxon>
        <taxon>Sphingobacteriia</taxon>
        <taxon>Sphingobacteriales</taxon>
        <taxon>Sphingobacteriaceae</taxon>
        <taxon>Mucilaginibacter</taxon>
    </lineage>
</organism>
<dbReference type="OrthoDB" id="645652at2"/>
<dbReference type="EMBL" id="RBKU01000001">
    <property type="protein sequence ID" value="RKR80417.1"/>
    <property type="molecule type" value="Genomic_DNA"/>
</dbReference>
<dbReference type="GO" id="GO:0016491">
    <property type="term" value="F:oxidoreductase activity"/>
    <property type="evidence" value="ECO:0007669"/>
    <property type="project" value="InterPro"/>
</dbReference>
<gene>
    <name evidence="2" type="ORF">BDD43_0524</name>
</gene>
<dbReference type="RefSeq" id="WP_147425551.1">
    <property type="nucleotide sequence ID" value="NZ_RBKU01000001.1"/>
</dbReference>
<dbReference type="Gene3D" id="3.40.30.10">
    <property type="entry name" value="Glutaredoxin"/>
    <property type="match status" value="1"/>
</dbReference>
<comment type="caution">
    <text evidence="2">The sequence shown here is derived from an EMBL/GenBank/DDBJ whole genome shotgun (WGS) entry which is preliminary data.</text>
</comment>
<evidence type="ECO:0000313" key="2">
    <source>
        <dbReference type="EMBL" id="RKR80417.1"/>
    </source>
</evidence>
<sequence>MSTKTKYPYFDSLELLLENDFLFKPFKPLIPVKAGNNIPEMLFSKDFGKWQQYVNGAKATGPIPFAKFNAQPLVVAFYSQYWGQAGITQLLHLNKLHHEVKAVGGNLVVVIPHKETLLPKLAWKHELTLTFYNDQQNDIARQFRVFNEDSPAWNLFTGVDENVPLLATYVLNAANQILYDHLDLDLSDTFAADEVLNAVHQAAHDANGRRSA</sequence>
<name>A0A495IUI8_9SPHI</name>
<dbReference type="Proteomes" id="UP000268007">
    <property type="component" value="Unassembled WGS sequence"/>
</dbReference>
<dbReference type="SUPFAM" id="SSF52833">
    <property type="entry name" value="Thioredoxin-like"/>
    <property type="match status" value="1"/>
</dbReference>
<dbReference type="Pfam" id="PF00578">
    <property type="entry name" value="AhpC-TSA"/>
    <property type="match status" value="1"/>
</dbReference>
<reference evidence="2 3" key="1">
    <citation type="submission" date="2018-10" db="EMBL/GenBank/DDBJ databases">
        <title>Genomic Encyclopedia of Archaeal and Bacterial Type Strains, Phase II (KMG-II): from individual species to whole genera.</title>
        <authorList>
            <person name="Goeker M."/>
        </authorList>
    </citation>
    <scope>NUCLEOTIDE SEQUENCE [LARGE SCALE GENOMIC DNA]</scope>
    <source>
        <strain evidence="2 3">DSM 18602</strain>
    </source>
</reference>
<dbReference type="InterPro" id="IPR036249">
    <property type="entry name" value="Thioredoxin-like_sf"/>
</dbReference>
<evidence type="ECO:0000313" key="3">
    <source>
        <dbReference type="Proteomes" id="UP000268007"/>
    </source>
</evidence>
<keyword evidence="3" id="KW-1185">Reference proteome</keyword>
<protein>
    <submittedName>
        <fullName evidence="2">Peroxiredoxin</fullName>
    </submittedName>
</protein>
<dbReference type="GO" id="GO:0016209">
    <property type="term" value="F:antioxidant activity"/>
    <property type="evidence" value="ECO:0007669"/>
    <property type="project" value="InterPro"/>
</dbReference>